<name>A0ABV8TSH1_9ACTN</name>
<sequence length="650" mass="70081">MSSSDSSTPRTSRRGLFKTSAGVATASAVFIGLGSESASAAPSPASPAGAKVDRSRLSAPDPHDFTGRTERADARFFKKSGKDKGDIAITILPIDRAVFRAGGRFDLRIEVAGVRPDKAKVELDISGPESRAVSALLAEEPERTSAPSGELVIEYKGMSYPEAGDYTVNVRVKDRGAKAEASASHEVRGVGAGGAKNLIFFLGDGMGQAPITAARVLSRGLQEGKYNDLLHMDRMDYRGFVGTSGMDALATDSANSMSAYMTGHKSSVNALGVYESSEEDPNAHPRVETMAELVKRTRGMKVGIVTTAEIQDATPAAVFAHTRRRAEKAEIMDQALRPEQMPDVFLGGGTAYLLPQSEEESKREDDRDLRKEFEDEGFAYVSDRSELNEAVSAGPERLLGTFHPGNMNVYLDREHSKSKEVLGDYTDQPTLKDMFRAAVSVLEKGDEGFVLIVEGASIDKMSHPMDGPRAVYDTIEFDQTVGLAREWAEGRDDTLIVATADHNHSMSIVGTHDTTAGAGRDANGVYADARYPTYTDSTGDGFPDDPNPDVQLFFGWSNHPDHSDDFQHNDVFRQPALRDEDGNAVDNPDRDPDAELQTGNLPLPHTNCVHTVDDVPVFASGPGAEEFNAFNDNTELFHKAVDALGIDAAG</sequence>
<dbReference type="CDD" id="cd16012">
    <property type="entry name" value="ALP"/>
    <property type="match status" value="1"/>
</dbReference>
<dbReference type="EMBL" id="JBHSDK010000001">
    <property type="protein sequence ID" value="MFC4333688.1"/>
    <property type="molecule type" value="Genomic_DNA"/>
</dbReference>
<evidence type="ECO:0000313" key="4">
    <source>
        <dbReference type="Proteomes" id="UP001595823"/>
    </source>
</evidence>
<dbReference type="Proteomes" id="UP001595823">
    <property type="component" value="Unassembled WGS sequence"/>
</dbReference>
<dbReference type="InterPro" id="IPR001952">
    <property type="entry name" value="Alkaline_phosphatase"/>
</dbReference>
<organism evidence="3 4">
    <name type="scientific">Salininema proteolyticum</name>
    <dbReference type="NCBI Taxonomy" id="1607685"/>
    <lineage>
        <taxon>Bacteria</taxon>
        <taxon>Bacillati</taxon>
        <taxon>Actinomycetota</taxon>
        <taxon>Actinomycetes</taxon>
        <taxon>Glycomycetales</taxon>
        <taxon>Glycomycetaceae</taxon>
        <taxon>Salininema</taxon>
    </lineage>
</organism>
<gene>
    <name evidence="3" type="ORF">ACFPET_00550</name>
</gene>
<dbReference type="Gene3D" id="3.40.720.10">
    <property type="entry name" value="Alkaline Phosphatase, subunit A"/>
    <property type="match status" value="1"/>
</dbReference>
<accession>A0ABV8TSH1</accession>
<evidence type="ECO:0000313" key="3">
    <source>
        <dbReference type="EMBL" id="MFC4333688.1"/>
    </source>
</evidence>
<dbReference type="Pfam" id="PF00245">
    <property type="entry name" value="Alk_phosphatase"/>
    <property type="match status" value="1"/>
</dbReference>
<keyword evidence="4" id="KW-1185">Reference proteome</keyword>
<feature type="compositionally biased region" description="Basic and acidic residues" evidence="2">
    <location>
        <begin position="51"/>
        <end position="72"/>
    </location>
</feature>
<dbReference type="PANTHER" id="PTHR11596:SF72">
    <property type="entry name" value="ALKALINE PHOSPHATASE"/>
    <property type="match status" value="1"/>
</dbReference>
<dbReference type="InterPro" id="IPR006311">
    <property type="entry name" value="TAT_signal"/>
</dbReference>
<reference evidence="4" key="1">
    <citation type="journal article" date="2019" name="Int. J. Syst. Evol. Microbiol.">
        <title>The Global Catalogue of Microorganisms (GCM) 10K type strain sequencing project: providing services to taxonomists for standard genome sequencing and annotation.</title>
        <authorList>
            <consortium name="The Broad Institute Genomics Platform"/>
            <consortium name="The Broad Institute Genome Sequencing Center for Infectious Disease"/>
            <person name="Wu L."/>
            <person name="Ma J."/>
        </authorList>
    </citation>
    <scope>NUCLEOTIDE SEQUENCE [LARGE SCALE GENOMIC DNA]</scope>
    <source>
        <strain evidence="4">IBRC-M 10908</strain>
    </source>
</reference>
<comment type="caution">
    <text evidence="3">The sequence shown here is derived from an EMBL/GenBank/DDBJ whole genome shotgun (WGS) entry which is preliminary data.</text>
</comment>
<feature type="compositionally biased region" description="Low complexity" evidence="2">
    <location>
        <begin position="37"/>
        <end position="48"/>
    </location>
</feature>
<feature type="region of interest" description="Disordered" evidence="2">
    <location>
        <begin position="37"/>
        <end position="72"/>
    </location>
</feature>
<dbReference type="SUPFAM" id="SSF53649">
    <property type="entry name" value="Alkaline phosphatase-like"/>
    <property type="match status" value="1"/>
</dbReference>
<dbReference type="PANTHER" id="PTHR11596">
    <property type="entry name" value="ALKALINE PHOSPHATASE"/>
    <property type="match status" value="1"/>
</dbReference>
<comment type="similarity">
    <text evidence="1">Belongs to the alkaline phosphatase family.</text>
</comment>
<dbReference type="InterPro" id="IPR017850">
    <property type="entry name" value="Alkaline_phosphatase_core_sf"/>
</dbReference>
<dbReference type="PROSITE" id="PS51318">
    <property type="entry name" value="TAT"/>
    <property type="match status" value="1"/>
</dbReference>
<evidence type="ECO:0000256" key="2">
    <source>
        <dbReference type="SAM" id="MobiDB-lite"/>
    </source>
</evidence>
<dbReference type="RefSeq" id="WP_380617423.1">
    <property type="nucleotide sequence ID" value="NZ_JBHSDK010000001.1"/>
</dbReference>
<dbReference type="PRINTS" id="PR00113">
    <property type="entry name" value="ALKPHPHTASE"/>
</dbReference>
<evidence type="ECO:0000256" key="1">
    <source>
        <dbReference type="RuleBase" id="RU003946"/>
    </source>
</evidence>
<protein>
    <submittedName>
        <fullName evidence="3">Alkaline phosphatase</fullName>
    </submittedName>
</protein>
<proteinExistence type="inferred from homology"/>
<dbReference type="SMART" id="SM00098">
    <property type="entry name" value="alkPPc"/>
    <property type="match status" value="1"/>
</dbReference>